<evidence type="ECO:0000256" key="1">
    <source>
        <dbReference type="SAM" id="MobiDB-lite"/>
    </source>
</evidence>
<accession>A0ABU3B1M1</accession>
<sequence length="256" mass="27317">MTQPLPTPPTEEGTMPPGPSPLPTDIHETLIVLPGGGVHAQGLLHDGSPDQLEVLIERVRGPLRAAAAQHNRPIRLSIGHPNGHVERQQISADGTIHADQDLPTDTSAVDPVWNQGIPEETGLLATVRAAQRAGQWRAAQQAARRATQHLTTQHGRDHPYVAMGTELQAYFAVMARDCAVAASLYIEAAVASHRLGGPEEQSRRCLVNAVTAWLHSDRDTSPGGAGFAAAHALIRITPYDHATLAALLQRLTTGRA</sequence>
<dbReference type="EMBL" id="JAVRFH010000128">
    <property type="protein sequence ID" value="MDT0616358.1"/>
    <property type="molecule type" value="Genomic_DNA"/>
</dbReference>
<comment type="caution">
    <text evidence="2">The sequence shown here is derived from an EMBL/GenBank/DDBJ whole genome shotgun (WGS) entry which is preliminary data.</text>
</comment>
<dbReference type="Proteomes" id="UP001180724">
    <property type="component" value="Unassembled WGS sequence"/>
</dbReference>
<proteinExistence type="predicted"/>
<gene>
    <name evidence="2" type="ORF">RM812_40415</name>
</gene>
<feature type="region of interest" description="Disordered" evidence="1">
    <location>
        <begin position="1"/>
        <end position="27"/>
    </location>
</feature>
<evidence type="ECO:0000313" key="2">
    <source>
        <dbReference type="EMBL" id="MDT0616358.1"/>
    </source>
</evidence>
<keyword evidence="3" id="KW-1185">Reference proteome</keyword>
<name>A0ABU3B1M1_9ACTN</name>
<dbReference type="RefSeq" id="WP_311585731.1">
    <property type="nucleotide sequence ID" value="NZ_JAVRFH010000128.1"/>
</dbReference>
<protein>
    <submittedName>
        <fullName evidence="2">Uncharacterized protein</fullName>
    </submittedName>
</protein>
<organism evidence="2 3">
    <name type="scientific">Streptomyces lancefieldiae</name>
    <dbReference type="NCBI Taxonomy" id="3075520"/>
    <lineage>
        <taxon>Bacteria</taxon>
        <taxon>Bacillati</taxon>
        <taxon>Actinomycetota</taxon>
        <taxon>Actinomycetes</taxon>
        <taxon>Kitasatosporales</taxon>
        <taxon>Streptomycetaceae</taxon>
        <taxon>Streptomyces</taxon>
    </lineage>
</organism>
<evidence type="ECO:0000313" key="3">
    <source>
        <dbReference type="Proteomes" id="UP001180724"/>
    </source>
</evidence>
<reference evidence="2" key="1">
    <citation type="submission" date="2024-05" db="EMBL/GenBank/DDBJ databases">
        <title>30 novel species of actinomycetes from the DSMZ collection.</title>
        <authorList>
            <person name="Nouioui I."/>
        </authorList>
    </citation>
    <scope>NUCLEOTIDE SEQUENCE</scope>
    <source>
        <strain evidence="2">DSM 40712</strain>
    </source>
</reference>